<reference evidence="1" key="1">
    <citation type="submission" date="2014-05" db="EMBL/GenBank/DDBJ databases">
        <authorList>
            <person name="Chronopoulou M."/>
        </authorList>
    </citation>
    <scope>NUCLEOTIDE SEQUENCE</scope>
    <source>
        <tissue evidence="1">Whole organism</tissue>
    </source>
</reference>
<protein>
    <submittedName>
        <fullName evidence="1">Uncharacterized protein</fullName>
    </submittedName>
</protein>
<accession>A0A0K2U2T3</accession>
<proteinExistence type="predicted"/>
<organism evidence="1">
    <name type="scientific">Lepeophtheirus salmonis</name>
    <name type="common">Salmon louse</name>
    <name type="synonym">Caligus salmonis</name>
    <dbReference type="NCBI Taxonomy" id="72036"/>
    <lineage>
        <taxon>Eukaryota</taxon>
        <taxon>Metazoa</taxon>
        <taxon>Ecdysozoa</taxon>
        <taxon>Arthropoda</taxon>
        <taxon>Crustacea</taxon>
        <taxon>Multicrustacea</taxon>
        <taxon>Hexanauplia</taxon>
        <taxon>Copepoda</taxon>
        <taxon>Siphonostomatoida</taxon>
        <taxon>Caligidae</taxon>
        <taxon>Lepeophtheirus</taxon>
    </lineage>
</organism>
<dbReference type="AlphaFoldDB" id="A0A0K2U2T3"/>
<evidence type="ECO:0000313" key="1">
    <source>
        <dbReference type="EMBL" id="CDW32257.1"/>
    </source>
</evidence>
<sequence>VFVRVLEELDTPPFVEVLSLGILIGLELKGAVVGRFHNSPLLKAIYTIYSFPFIDVLFSL</sequence>
<feature type="non-terminal residue" evidence="1">
    <location>
        <position position="1"/>
    </location>
</feature>
<dbReference type="EMBL" id="HACA01014896">
    <property type="protein sequence ID" value="CDW32257.1"/>
    <property type="molecule type" value="Transcribed_RNA"/>
</dbReference>
<name>A0A0K2U2T3_LEPSM</name>